<accession>A0AAD6SP10</accession>
<dbReference type="Gene3D" id="3.30.420.10">
    <property type="entry name" value="Ribonuclease H-like superfamily/Ribonuclease H"/>
    <property type="match status" value="1"/>
</dbReference>
<evidence type="ECO:0000313" key="5">
    <source>
        <dbReference type="Proteomes" id="UP001218188"/>
    </source>
</evidence>
<feature type="domain" description="3'-5' exonuclease" evidence="3">
    <location>
        <begin position="142"/>
        <end position="279"/>
    </location>
</feature>
<keyword evidence="1" id="KW-0540">Nuclease</keyword>
<dbReference type="Pfam" id="PF01612">
    <property type="entry name" value="DNA_pol_A_exo1"/>
    <property type="match status" value="1"/>
</dbReference>
<dbReference type="AlphaFoldDB" id="A0AAD6SP10"/>
<dbReference type="GO" id="GO:0006139">
    <property type="term" value="P:nucleobase-containing compound metabolic process"/>
    <property type="evidence" value="ECO:0007669"/>
    <property type="project" value="InterPro"/>
</dbReference>
<dbReference type="GO" id="GO:0005634">
    <property type="term" value="C:nucleus"/>
    <property type="evidence" value="ECO:0007669"/>
    <property type="project" value="TreeGrafter"/>
</dbReference>
<protein>
    <submittedName>
        <fullName evidence="4">Ribonuclease H-like domain-containing protein</fullName>
    </submittedName>
</protein>
<evidence type="ECO:0000256" key="2">
    <source>
        <dbReference type="ARBA" id="ARBA00022801"/>
    </source>
</evidence>
<dbReference type="GO" id="GO:0003676">
    <property type="term" value="F:nucleic acid binding"/>
    <property type="evidence" value="ECO:0007669"/>
    <property type="project" value="InterPro"/>
</dbReference>
<keyword evidence="2" id="KW-0378">Hydrolase</keyword>
<keyword evidence="5" id="KW-1185">Reference proteome</keyword>
<dbReference type="InterPro" id="IPR036397">
    <property type="entry name" value="RNaseH_sf"/>
</dbReference>
<dbReference type="GO" id="GO:0008408">
    <property type="term" value="F:3'-5' exonuclease activity"/>
    <property type="evidence" value="ECO:0007669"/>
    <property type="project" value="InterPro"/>
</dbReference>
<organism evidence="4 5">
    <name type="scientific">Mycena alexandri</name>
    <dbReference type="NCBI Taxonomy" id="1745969"/>
    <lineage>
        <taxon>Eukaryota</taxon>
        <taxon>Fungi</taxon>
        <taxon>Dikarya</taxon>
        <taxon>Basidiomycota</taxon>
        <taxon>Agaricomycotina</taxon>
        <taxon>Agaricomycetes</taxon>
        <taxon>Agaricomycetidae</taxon>
        <taxon>Agaricales</taxon>
        <taxon>Marasmiineae</taxon>
        <taxon>Mycenaceae</taxon>
        <taxon>Mycena</taxon>
    </lineage>
</organism>
<dbReference type="InterPro" id="IPR002562">
    <property type="entry name" value="3'-5'_exonuclease_dom"/>
</dbReference>
<dbReference type="InterPro" id="IPR012337">
    <property type="entry name" value="RNaseH-like_sf"/>
</dbReference>
<sequence>MVRLQPVRRNNLTALLQSEPLNIDVTVRTYLDATRASSTPGPMAPDDVSAMETMLVGMVVLQADTISYFIDKAMANEALRPIVQGTVGIDTEYVRRELTGEERIIDEMPTMAAPVKKAGRSAIQYLESIRPGFLPDWDHAGICLIQIAYERQVWVFNLTRMRAFPAELRRILTSPLILKAGAGILSDAAVLWEDVRVEVKNMADVGLMTRLWRAEDNPDDGFNHMALDAAASEAFGVTMDKRYQKGVDWKLDPHEAHITYAALDAVVSLRLYEKLDGELRLANSGGNSTFSTAWYSFNSVMGEATRSRLSVRNADIPWSTKDCTWFAAGKFQGKHY</sequence>
<dbReference type="SUPFAM" id="SSF53098">
    <property type="entry name" value="Ribonuclease H-like"/>
    <property type="match status" value="1"/>
</dbReference>
<dbReference type="GO" id="GO:0005737">
    <property type="term" value="C:cytoplasm"/>
    <property type="evidence" value="ECO:0007669"/>
    <property type="project" value="TreeGrafter"/>
</dbReference>
<dbReference type="EMBL" id="JARJCM010000097">
    <property type="protein sequence ID" value="KAJ7029815.1"/>
    <property type="molecule type" value="Genomic_DNA"/>
</dbReference>
<proteinExistence type="predicted"/>
<gene>
    <name evidence="4" type="ORF">C8F04DRAFT_1264541</name>
</gene>
<dbReference type="InterPro" id="IPR051132">
    <property type="entry name" value="3-5_Exonuclease_domain"/>
</dbReference>
<evidence type="ECO:0000259" key="3">
    <source>
        <dbReference type="Pfam" id="PF01612"/>
    </source>
</evidence>
<evidence type="ECO:0000313" key="4">
    <source>
        <dbReference type="EMBL" id="KAJ7029815.1"/>
    </source>
</evidence>
<reference evidence="4" key="1">
    <citation type="submission" date="2023-03" db="EMBL/GenBank/DDBJ databases">
        <title>Massive genome expansion in bonnet fungi (Mycena s.s.) driven by repeated elements and novel gene families across ecological guilds.</title>
        <authorList>
            <consortium name="Lawrence Berkeley National Laboratory"/>
            <person name="Harder C.B."/>
            <person name="Miyauchi S."/>
            <person name="Viragh M."/>
            <person name="Kuo A."/>
            <person name="Thoen E."/>
            <person name="Andreopoulos B."/>
            <person name="Lu D."/>
            <person name="Skrede I."/>
            <person name="Drula E."/>
            <person name="Henrissat B."/>
            <person name="Morin E."/>
            <person name="Kohler A."/>
            <person name="Barry K."/>
            <person name="LaButti K."/>
            <person name="Morin E."/>
            <person name="Salamov A."/>
            <person name="Lipzen A."/>
            <person name="Mereny Z."/>
            <person name="Hegedus B."/>
            <person name="Baldrian P."/>
            <person name="Stursova M."/>
            <person name="Weitz H."/>
            <person name="Taylor A."/>
            <person name="Grigoriev I.V."/>
            <person name="Nagy L.G."/>
            <person name="Martin F."/>
            <person name="Kauserud H."/>
        </authorList>
    </citation>
    <scope>NUCLEOTIDE SEQUENCE</scope>
    <source>
        <strain evidence="4">CBHHK200</strain>
    </source>
</reference>
<comment type="caution">
    <text evidence="4">The sequence shown here is derived from an EMBL/GenBank/DDBJ whole genome shotgun (WGS) entry which is preliminary data.</text>
</comment>
<dbReference type="PANTHER" id="PTHR13620">
    <property type="entry name" value="3-5 EXONUCLEASE"/>
    <property type="match status" value="1"/>
</dbReference>
<evidence type="ECO:0000256" key="1">
    <source>
        <dbReference type="ARBA" id="ARBA00022722"/>
    </source>
</evidence>
<name>A0AAD6SP10_9AGAR</name>
<dbReference type="PANTHER" id="PTHR13620:SF104">
    <property type="entry name" value="EXONUCLEASE 3'-5' DOMAIN-CONTAINING PROTEIN 2"/>
    <property type="match status" value="1"/>
</dbReference>
<dbReference type="Proteomes" id="UP001218188">
    <property type="component" value="Unassembled WGS sequence"/>
</dbReference>